<dbReference type="AlphaFoldDB" id="A0A1A6A9C0"/>
<dbReference type="InterPro" id="IPR020846">
    <property type="entry name" value="MFS_dom"/>
</dbReference>
<proteinExistence type="predicted"/>
<evidence type="ECO:0000259" key="9">
    <source>
        <dbReference type="PROSITE" id="PS50850"/>
    </source>
</evidence>
<evidence type="ECO:0000313" key="12">
    <source>
        <dbReference type="Proteomes" id="UP000078595"/>
    </source>
</evidence>
<reference evidence="11" key="3">
    <citation type="submission" date="2024-02" db="EMBL/GenBank/DDBJ databases">
        <title>Comparative genomics of Cryptococcus and Kwoniella reveals pathogenesis evolution and contrasting modes of karyotype evolution via chromosome fusion or intercentromeric recombination.</title>
        <authorList>
            <person name="Coelho M.A."/>
            <person name="David-Palma M."/>
            <person name="Shea T."/>
            <person name="Bowers K."/>
            <person name="McGinley-Smith S."/>
            <person name="Mohammad A.W."/>
            <person name="Gnirke A."/>
            <person name="Yurkov A.M."/>
            <person name="Nowrousian M."/>
            <person name="Sun S."/>
            <person name="Cuomo C.A."/>
            <person name="Heitman J."/>
        </authorList>
    </citation>
    <scope>NUCLEOTIDE SEQUENCE</scope>
    <source>
        <strain evidence="11">CBS 10117</strain>
    </source>
</reference>
<feature type="transmembrane region" description="Helical" evidence="8">
    <location>
        <begin position="143"/>
        <end position="163"/>
    </location>
</feature>
<feature type="region of interest" description="Disordered" evidence="7">
    <location>
        <begin position="1"/>
        <end position="68"/>
    </location>
</feature>
<evidence type="ECO:0000256" key="2">
    <source>
        <dbReference type="ARBA" id="ARBA00022448"/>
    </source>
</evidence>
<feature type="transmembrane region" description="Helical" evidence="8">
    <location>
        <begin position="407"/>
        <end position="425"/>
    </location>
</feature>
<keyword evidence="2" id="KW-0813">Transport</keyword>
<keyword evidence="4 8" id="KW-1133">Transmembrane helix</keyword>
<dbReference type="GO" id="GO:0005886">
    <property type="term" value="C:plasma membrane"/>
    <property type="evidence" value="ECO:0007669"/>
    <property type="project" value="TreeGrafter"/>
</dbReference>
<dbReference type="STRING" id="1296121.A0A1A6A9C0"/>
<protein>
    <recommendedName>
        <fullName evidence="9">Major facilitator superfamily (MFS) profile domain-containing protein</fullName>
    </recommendedName>
</protein>
<dbReference type="OrthoDB" id="440553at2759"/>
<evidence type="ECO:0000313" key="10">
    <source>
        <dbReference type="EMBL" id="OBR86655.1"/>
    </source>
</evidence>
<dbReference type="EMBL" id="CP144532">
    <property type="protein sequence ID" value="WWC60087.1"/>
    <property type="molecule type" value="Genomic_DNA"/>
</dbReference>
<dbReference type="VEuPathDB" id="FungiDB:I303_02665"/>
<evidence type="ECO:0000256" key="1">
    <source>
        <dbReference type="ARBA" id="ARBA00004141"/>
    </source>
</evidence>
<keyword evidence="5 8" id="KW-0472">Membrane</keyword>
<organism evidence="10">
    <name type="scientific">Kwoniella dejecticola CBS 10117</name>
    <dbReference type="NCBI Taxonomy" id="1296121"/>
    <lineage>
        <taxon>Eukaryota</taxon>
        <taxon>Fungi</taxon>
        <taxon>Dikarya</taxon>
        <taxon>Basidiomycota</taxon>
        <taxon>Agaricomycotina</taxon>
        <taxon>Tremellomycetes</taxon>
        <taxon>Tremellales</taxon>
        <taxon>Cryptococcaceae</taxon>
        <taxon>Kwoniella</taxon>
    </lineage>
</organism>
<comment type="subcellular location">
    <subcellularLocation>
        <location evidence="1">Membrane</location>
        <topology evidence="1">Multi-pass membrane protein</topology>
    </subcellularLocation>
</comment>
<dbReference type="Pfam" id="PF07690">
    <property type="entry name" value="MFS_1"/>
    <property type="match status" value="1"/>
</dbReference>
<dbReference type="Proteomes" id="UP000078595">
    <property type="component" value="Chromosome 3"/>
</dbReference>
<gene>
    <name evidence="10" type="ORF">I303_02665</name>
    <name evidence="11" type="ORF">I303_102651</name>
</gene>
<dbReference type="KEGG" id="kdj:28966364"/>
<feature type="transmembrane region" description="Helical" evidence="8">
    <location>
        <begin position="354"/>
        <end position="373"/>
    </location>
</feature>
<evidence type="ECO:0000256" key="7">
    <source>
        <dbReference type="SAM" id="MobiDB-lite"/>
    </source>
</evidence>
<feature type="domain" description="Major facilitator superfamily (MFS) profile" evidence="9">
    <location>
        <begin position="78"/>
        <end position="526"/>
    </location>
</feature>
<dbReference type="GeneID" id="28966364"/>
<feature type="transmembrane region" description="Helical" evidence="8">
    <location>
        <begin position="117"/>
        <end position="136"/>
    </location>
</feature>
<reference evidence="11" key="2">
    <citation type="submission" date="2013-07" db="EMBL/GenBank/DDBJ databases">
        <authorList>
            <consortium name="The Broad Institute Genome Sequencing Platform"/>
            <person name="Cuomo C."/>
            <person name="Litvintseva A."/>
            <person name="Chen Y."/>
            <person name="Heitman J."/>
            <person name="Sun S."/>
            <person name="Springer D."/>
            <person name="Dromer F."/>
            <person name="Young S.K."/>
            <person name="Zeng Q."/>
            <person name="Gargeya S."/>
            <person name="Fitzgerald M."/>
            <person name="Abouelleil A."/>
            <person name="Alvarado L."/>
            <person name="Berlin A.M."/>
            <person name="Chapman S.B."/>
            <person name="Dewar J."/>
            <person name="Goldberg J."/>
            <person name="Griggs A."/>
            <person name="Gujja S."/>
            <person name="Hansen M."/>
            <person name="Howarth C."/>
            <person name="Imamovic A."/>
            <person name="Larimer J."/>
            <person name="McCowan C."/>
            <person name="Murphy C."/>
            <person name="Pearson M."/>
            <person name="Priest M."/>
            <person name="Roberts A."/>
            <person name="Saif S."/>
            <person name="Shea T."/>
            <person name="Sykes S."/>
            <person name="Wortman J."/>
            <person name="Nusbaum C."/>
            <person name="Birren B."/>
        </authorList>
    </citation>
    <scope>NUCLEOTIDE SEQUENCE</scope>
    <source>
        <strain evidence="11">CBS 10117</strain>
    </source>
</reference>
<dbReference type="InterPro" id="IPR036259">
    <property type="entry name" value="MFS_trans_sf"/>
</dbReference>
<keyword evidence="6" id="KW-0325">Glycoprotein</keyword>
<dbReference type="GO" id="GO:0140115">
    <property type="term" value="P:export across plasma membrane"/>
    <property type="evidence" value="ECO:0007669"/>
    <property type="project" value="UniProtKB-ARBA"/>
</dbReference>
<feature type="transmembrane region" description="Helical" evidence="8">
    <location>
        <begin position="314"/>
        <end position="334"/>
    </location>
</feature>
<feature type="transmembrane region" description="Helical" evidence="8">
    <location>
        <begin position="202"/>
        <end position="221"/>
    </location>
</feature>
<dbReference type="PROSITE" id="PS50850">
    <property type="entry name" value="MFS"/>
    <property type="match status" value="1"/>
</dbReference>
<dbReference type="PANTHER" id="PTHR23502">
    <property type="entry name" value="MAJOR FACILITATOR SUPERFAMILY"/>
    <property type="match status" value="1"/>
</dbReference>
<dbReference type="FunFam" id="1.20.1720.10:FF:000009">
    <property type="entry name" value="MFS multidrug transporter"/>
    <property type="match status" value="1"/>
</dbReference>
<feature type="transmembrane region" description="Helical" evidence="8">
    <location>
        <begin position="233"/>
        <end position="252"/>
    </location>
</feature>
<dbReference type="PANTHER" id="PTHR23502:SF51">
    <property type="entry name" value="QUINIDINE RESISTANCE PROTEIN 1-RELATED"/>
    <property type="match status" value="1"/>
</dbReference>
<evidence type="ECO:0000256" key="5">
    <source>
        <dbReference type="ARBA" id="ARBA00023136"/>
    </source>
</evidence>
<name>A0A1A6A9C0_9TREE</name>
<evidence type="ECO:0000256" key="3">
    <source>
        <dbReference type="ARBA" id="ARBA00022692"/>
    </source>
</evidence>
<feature type="transmembrane region" description="Helical" evidence="8">
    <location>
        <begin position="169"/>
        <end position="190"/>
    </location>
</feature>
<evidence type="ECO:0000313" key="11">
    <source>
        <dbReference type="EMBL" id="WWC60087.1"/>
    </source>
</evidence>
<sequence>MPSSPSAAQRPTVADREVFANVDPNSDDRTQIVAPVTNINDEVPPNERQPGKAEASEATASPTSPPYSSFSLRQKYLIIALASISATFSGFASNIYFPAIPTIARSLGTTESNINLTVTSYMVFQAISPTFWGAISDVYGRRLTLLCTFVVFLSACIGLALSSHFYQLIILRCLQSSGSASTIAIGAGMIGDITTREERGGYMGVFQAGLLAPLSIGPILGGIFADTLGWRSIFWFLAIYSGVYLVILALFLPETLRSIVGNGSIPPYKQAKAPFEKLVANRDVRSATSETGKKKKKLKIDFVAPIRILFEKEVLFVLLFLSIHYAAWQMTLTIQSSLFSKIYGLGEIDLGLTFIANGVGCMVGTLTTGKYILDKDYKKYKRKYANSNGEQSQEEDFPIEKIRMRTLWIWAPLQWISVIIFGWTIDKHQHISIPIIFSFFLAWSAMSIQSIITTFLVDIFPKQSASATAALNLARCLVGALATGVINPSIDRIGIGWSFTLWTGLMMASIALVGVQFKYGAGWRKKREQREKSKIGGNDA</sequence>
<accession>A0A1A6A9C0</accession>
<evidence type="ECO:0000256" key="8">
    <source>
        <dbReference type="SAM" id="Phobius"/>
    </source>
</evidence>
<feature type="transmembrane region" description="Helical" evidence="8">
    <location>
        <begin position="76"/>
        <end position="97"/>
    </location>
</feature>
<reference evidence="10" key="1">
    <citation type="submission" date="2013-07" db="EMBL/GenBank/DDBJ databases">
        <title>The Genome Sequence of Cryptococcus dejecticola CBS10117.</title>
        <authorList>
            <consortium name="The Broad Institute Genome Sequencing Platform"/>
            <person name="Cuomo C."/>
            <person name="Litvintseva A."/>
            <person name="Chen Y."/>
            <person name="Heitman J."/>
            <person name="Sun S."/>
            <person name="Springer D."/>
            <person name="Dromer F."/>
            <person name="Young S.K."/>
            <person name="Zeng Q."/>
            <person name="Gargeya S."/>
            <person name="Fitzgerald M."/>
            <person name="Abouelleil A."/>
            <person name="Alvarado L."/>
            <person name="Berlin A.M."/>
            <person name="Chapman S.B."/>
            <person name="Dewar J."/>
            <person name="Goldberg J."/>
            <person name="Griggs A."/>
            <person name="Gujja S."/>
            <person name="Hansen M."/>
            <person name="Howarth C."/>
            <person name="Imamovic A."/>
            <person name="Larimer J."/>
            <person name="McCowan C."/>
            <person name="Murphy C."/>
            <person name="Pearson M."/>
            <person name="Priest M."/>
            <person name="Roberts A."/>
            <person name="Saif S."/>
            <person name="Shea T."/>
            <person name="Sykes S."/>
            <person name="Wortman J."/>
            <person name="Nusbaum C."/>
            <person name="Birren B."/>
        </authorList>
    </citation>
    <scope>NUCLEOTIDE SEQUENCE [LARGE SCALE GENOMIC DNA]</scope>
    <source>
        <strain evidence="10">CBS 10117</strain>
    </source>
</reference>
<feature type="transmembrane region" description="Helical" evidence="8">
    <location>
        <begin position="431"/>
        <end position="457"/>
    </location>
</feature>
<keyword evidence="12" id="KW-1185">Reference proteome</keyword>
<dbReference type="RefSeq" id="XP_018264497.1">
    <property type="nucleotide sequence ID" value="XM_018406003.1"/>
</dbReference>
<dbReference type="GO" id="GO:0015137">
    <property type="term" value="F:citrate transmembrane transporter activity"/>
    <property type="evidence" value="ECO:0007669"/>
    <property type="project" value="UniProtKB-ARBA"/>
</dbReference>
<feature type="transmembrane region" description="Helical" evidence="8">
    <location>
        <begin position="496"/>
        <end position="517"/>
    </location>
</feature>
<evidence type="ECO:0000256" key="6">
    <source>
        <dbReference type="ARBA" id="ARBA00023180"/>
    </source>
</evidence>
<dbReference type="InterPro" id="IPR011701">
    <property type="entry name" value="MFS"/>
</dbReference>
<dbReference type="Gene3D" id="1.20.1250.20">
    <property type="entry name" value="MFS general substrate transporter like domains"/>
    <property type="match status" value="1"/>
</dbReference>
<keyword evidence="3 8" id="KW-0812">Transmembrane</keyword>
<feature type="transmembrane region" description="Helical" evidence="8">
    <location>
        <begin position="469"/>
        <end position="490"/>
    </location>
</feature>
<evidence type="ECO:0000256" key="4">
    <source>
        <dbReference type="ARBA" id="ARBA00022989"/>
    </source>
</evidence>
<dbReference type="FunFam" id="1.20.1250.20:FF:000172">
    <property type="entry name" value="MFS multidrug resistance transporter"/>
    <property type="match status" value="1"/>
</dbReference>
<dbReference type="SUPFAM" id="SSF103473">
    <property type="entry name" value="MFS general substrate transporter"/>
    <property type="match status" value="1"/>
</dbReference>
<feature type="compositionally biased region" description="Low complexity" evidence="7">
    <location>
        <begin position="56"/>
        <end position="68"/>
    </location>
</feature>
<dbReference type="EMBL" id="KI894029">
    <property type="protein sequence ID" value="OBR86655.1"/>
    <property type="molecule type" value="Genomic_DNA"/>
</dbReference>